<dbReference type="Proteomes" id="UP000703269">
    <property type="component" value="Unassembled WGS sequence"/>
</dbReference>
<protein>
    <submittedName>
        <fullName evidence="1">Uncharacterized protein</fullName>
    </submittedName>
</protein>
<organism evidence="1 2">
    <name type="scientific">Phanerochaete sordida</name>
    <dbReference type="NCBI Taxonomy" id="48140"/>
    <lineage>
        <taxon>Eukaryota</taxon>
        <taxon>Fungi</taxon>
        <taxon>Dikarya</taxon>
        <taxon>Basidiomycota</taxon>
        <taxon>Agaricomycotina</taxon>
        <taxon>Agaricomycetes</taxon>
        <taxon>Polyporales</taxon>
        <taxon>Phanerochaetaceae</taxon>
        <taxon>Phanerochaete</taxon>
    </lineage>
</organism>
<sequence>MFAILVINLGTTSNTHFYSTNNATRLFTFNITASDNNPTNGYSEEFPSLVFALQDVYTAMPPASYPLLRSVQYNMILNKTVGYCAPAINDTSVTPSPQCMSGNFTADDDVLRFHIDTPLSPDWTQAQNWSQPGSPTASMAFEVGTFTSEAWTRPGHPPGATIREGGRHGHVVLKTVVTKPGDWTQLKVCIAGPRQATPELLHPEVLVPLGVLLMRQSDYAIEKAGLEPPLASY</sequence>
<evidence type="ECO:0000313" key="2">
    <source>
        <dbReference type="Proteomes" id="UP000703269"/>
    </source>
</evidence>
<reference evidence="1 2" key="1">
    <citation type="submission" date="2021-08" db="EMBL/GenBank/DDBJ databases">
        <title>Draft Genome Sequence of Phanerochaete sordida strain YK-624.</title>
        <authorList>
            <person name="Mori T."/>
            <person name="Dohra H."/>
            <person name="Suzuki T."/>
            <person name="Kawagishi H."/>
            <person name="Hirai H."/>
        </authorList>
    </citation>
    <scope>NUCLEOTIDE SEQUENCE [LARGE SCALE GENOMIC DNA]</scope>
    <source>
        <strain evidence="1 2">YK-624</strain>
    </source>
</reference>
<evidence type="ECO:0000313" key="1">
    <source>
        <dbReference type="EMBL" id="GJE95565.1"/>
    </source>
</evidence>
<dbReference type="EMBL" id="BPQB01000050">
    <property type="protein sequence ID" value="GJE95565.1"/>
    <property type="molecule type" value="Genomic_DNA"/>
</dbReference>
<dbReference type="AlphaFoldDB" id="A0A9P3GL82"/>
<proteinExistence type="predicted"/>
<comment type="caution">
    <text evidence="1">The sequence shown here is derived from an EMBL/GenBank/DDBJ whole genome shotgun (WGS) entry which is preliminary data.</text>
</comment>
<gene>
    <name evidence="1" type="ORF">PsYK624_117510</name>
</gene>
<name>A0A9P3GL82_9APHY</name>
<keyword evidence="2" id="KW-1185">Reference proteome</keyword>
<accession>A0A9P3GL82</accession>